<dbReference type="AlphaFoldDB" id="A0A941EJU3"/>
<comment type="caution">
    <text evidence="3">The sequence shown here is derived from an EMBL/GenBank/DDBJ whole genome shotgun (WGS) entry which is preliminary data.</text>
</comment>
<dbReference type="Pfam" id="PF14280">
    <property type="entry name" value="DUF4365"/>
    <property type="match status" value="1"/>
</dbReference>
<sequence length="1261" mass="136342">MPNFATALTGESGENGVAKLVMERLGWCARRQGNPDVGIDMQIEVGAGDGDATARLLGVQVKSGPSAFKEPAADGSGWVFRMDLEHLDYWLNYPLPVILVLYDIDREVGYWQHITSQTVSDTGKGFKILVPNNQRIDADSADALAALAERAGANGLQEFLLQLPPSCAALLSALDREAPSLARRLARALVNGRTTPARTVQDLAAQAPETWPHTAWLILGQYAVEYEDRIGAIDCFIRIDATAEPEQRGRWTAFAGSMLSPTDPDRARELLTEASATPGGRLLGPIGLAILDHGLNVAPVPLPDIVLASADETERDPAIQRFLADQAQRAGDLNLSLEHHEKALRLAPDNTNQQLALAEILLRRPEGTPAARLMSDYRRAANLASSVRAGKRRWLGDSVPAAYLLQSALLLAEDVDRAFRVSRAQPDGEATDAEAASPKLAMHVARVAYEQGRPERAEPFAAIVEASDDHEARTMLAAVRARAEGSEGQESRWRDALAATADTGTQLMILGELADLGCWPLGELERLRDDQQLRPGMYDLIHARALTARGETRQAQVLLRRHLATNALAAERYVALLAADDKIDDAIAVCDAASSQFGGSRHDLQALDVLAGAEGRTEQLLTRAAGFLSRSGQPYSLRHHVRSRLLALHEQRRDWAAAERLSRDGLEEVIALLDDLHDGKVDQLSLPETASDDLQELKRGYVLMLITQQFNRGHTARALATFEEFAPEIREAFEAEIWLDLHRLHGWTQQDIVRAFELAEHGAFPEMLVGRILFTLVQTCEPDSTVTHAGSAESESPGAGTSSDDLDRIAIPPSLHEKITEAWNAHFQRRAAAEAPGQGSGMLSEQELTNRALPDYARQTLADAAIWEGKLPVGAASIVAGTPYLLAVAERRARILPIADPDPDIYRGELSAADASLGEPVSIETTALFVSAALLDQWVNIHPEFGSVLLAERAAHDIFMSHLTARALGGNVDYYRTDLSTLRSIPANTPAETLRRMRRHVTAVHSATQDCTVTHQLDLSALGAKAPRDINGPWPWLAPIALAVERGIALYSDDASIRAQARTYGVPAFGSLALLETLGTQRDVLPDRGMALALLFAHHAVDLPDVAGLIRNALNAGDATSGPVLINLARPTYWQVHTRDFAATVAGIVTPAYWRDPSSLAPLTSAIATGAAAAFADTASATALTAAVILTQCTTVTREAADIVVPIIRAIAAQHSADPIITLREMLVNALTDPVAPVRRSRTTAVQIVDHALRLHETGTE</sequence>
<evidence type="ECO:0000259" key="2">
    <source>
        <dbReference type="Pfam" id="PF14280"/>
    </source>
</evidence>
<evidence type="ECO:0000256" key="1">
    <source>
        <dbReference type="SAM" id="MobiDB-lite"/>
    </source>
</evidence>
<evidence type="ECO:0000313" key="3">
    <source>
        <dbReference type="EMBL" id="MBR7830409.1"/>
    </source>
</evidence>
<keyword evidence="4" id="KW-1185">Reference proteome</keyword>
<proteinExistence type="predicted"/>
<feature type="region of interest" description="Disordered" evidence="1">
    <location>
        <begin position="785"/>
        <end position="807"/>
    </location>
</feature>
<dbReference type="Gene3D" id="1.25.40.10">
    <property type="entry name" value="Tetratricopeptide repeat domain"/>
    <property type="match status" value="1"/>
</dbReference>
<protein>
    <submittedName>
        <fullName evidence="3">DUF4365 domain-containing protein</fullName>
    </submittedName>
</protein>
<accession>A0A941EJU3</accession>
<dbReference type="EMBL" id="JAGSOH010000131">
    <property type="protein sequence ID" value="MBR7830409.1"/>
    <property type="molecule type" value="Genomic_DNA"/>
</dbReference>
<reference evidence="3" key="1">
    <citation type="submission" date="2021-04" db="EMBL/GenBank/DDBJ databases">
        <title>Genome based classification of Actinospica acidithermotolerans sp. nov., an actinobacterium isolated from an Indonesian hot spring.</title>
        <authorList>
            <person name="Kusuma A.B."/>
            <person name="Putra K.E."/>
            <person name="Nafisah S."/>
            <person name="Loh J."/>
            <person name="Nouioui I."/>
            <person name="Goodfellow M."/>
        </authorList>
    </citation>
    <scope>NUCLEOTIDE SEQUENCE</scope>
    <source>
        <strain evidence="3">MGRD01-02</strain>
    </source>
</reference>
<name>A0A941EJU3_9ACTN</name>
<organism evidence="3 4">
    <name type="scientific">Actinospica acidithermotolerans</name>
    <dbReference type="NCBI Taxonomy" id="2828514"/>
    <lineage>
        <taxon>Bacteria</taxon>
        <taxon>Bacillati</taxon>
        <taxon>Actinomycetota</taxon>
        <taxon>Actinomycetes</taxon>
        <taxon>Catenulisporales</taxon>
        <taxon>Actinospicaceae</taxon>
        <taxon>Actinospica</taxon>
    </lineage>
</organism>
<dbReference type="Proteomes" id="UP000676325">
    <property type="component" value="Unassembled WGS sequence"/>
</dbReference>
<feature type="domain" description="DUF4365" evidence="2">
    <location>
        <begin position="11"/>
        <end position="147"/>
    </location>
</feature>
<gene>
    <name evidence="3" type="ORF">KDK95_29180</name>
</gene>
<dbReference type="RefSeq" id="WP_212521536.1">
    <property type="nucleotide sequence ID" value="NZ_JAGSOH010000131.1"/>
</dbReference>
<dbReference type="InterPro" id="IPR011990">
    <property type="entry name" value="TPR-like_helical_dom_sf"/>
</dbReference>
<dbReference type="InterPro" id="IPR025375">
    <property type="entry name" value="DUF4365"/>
</dbReference>
<evidence type="ECO:0000313" key="4">
    <source>
        <dbReference type="Proteomes" id="UP000676325"/>
    </source>
</evidence>